<dbReference type="EMBL" id="MCBQ01018301">
    <property type="protein sequence ID" value="RKF58307.1"/>
    <property type="molecule type" value="Genomic_DNA"/>
</dbReference>
<reference evidence="1 2" key="1">
    <citation type="journal article" date="2018" name="BMC Genomics">
        <title>Comparative genome analyses reveal sequence features reflecting distinct modes of host-adaptation between dicot and monocot powdery mildew.</title>
        <authorList>
            <person name="Wu Y."/>
            <person name="Ma X."/>
            <person name="Pan Z."/>
            <person name="Kale S.D."/>
            <person name="Song Y."/>
            <person name="King H."/>
            <person name="Zhang Q."/>
            <person name="Presley C."/>
            <person name="Deng X."/>
            <person name="Wei C.I."/>
            <person name="Xiao S."/>
        </authorList>
    </citation>
    <scope>NUCLEOTIDE SEQUENCE [LARGE SCALE GENOMIC DNA]</scope>
    <source>
        <strain evidence="1">UMSG3</strain>
    </source>
</reference>
<dbReference type="Proteomes" id="UP000283383">
    <property type="component" value="Unassembled WGS sequence"/>
</dbReference>
<dbReference type="AlphaFoldDB" id="A0A420HLJ5"/>
<name>A0A420HLJ5_9PEZI</name>
<protein>
    <submittedName>
        <fullName evidence="1">Putative eka-like protein</fullName>
    </submittedName>
</protein>
<dbReference type="InterPro" id="IPR036397">
    <property type="entry name" value="RNaseH_sf"/>
</dbReference>
<accession>A0A420HLJ5</accession>
<evidence type="ECO:0000313" key="1">
    <source>
        <dbReference type="EMBL" id="RKF58307.1"/>
    </source>
</evidence>
<gene>
    <name evidence="1" type="ORF">GcM3_183060</name>
</gene>
<dbReference type="SUPFAM" id="SSF53098">
    <property type="entry name" value="Ribonuclease H-like"/>
    <property type="match status" value="1"/>
</dbReference>
<evidence type="ECO:0000313" key="2">
    <source>
        <dbReference type="Proteomes" id="UP000283383"/>
    </source>
</evidence>
<dbReference type="GO" id="GO:0003676">
    <property type="term" value="F:nucleic acid binding"/>
    <property type="evidence" value="ECO:0007669"/>
    <property type="project" value="InterPro"/>
</dbReference>
<keyword evidence="2" id="KW-1185">Reference proteome</keyword>
<sequence>MIRCLTWLFGVFDAPIAIYSDRKSFASAEMKAFLKTFGTIHIAAPVASHRSVGMAEKAEDLFQRVLKKGYGYWQFGFSMVVKALNSRVIDKVGYSPHEIFFGFPPGQVMDKFPPTINKLEIQSLLQLNV</sequence>
<comment type="caution">
    <text evidence="1">The sequence shown here is derived from an EMBL/GenBank/DDBJ whole genome shotgun (WGS) entry which is preliminary data.</text>
</comment>
<organism evidence="1 2">
    <name type="scientific">Golovinomyces cichoracearum</name>
    <dbReference type="NCBI Taxonomy" id="62708"/>
    <lineage>
        <taxon>Eukaryota</taxon>
        <taxon>Fungi</taxon>
        <taxon>Dikarya</taxon>
        <taxon>Ascomycota</taxon>
        <taxon>Pezizomycotina</taxon>
        <taxon>Leotiomycetes</taxon>
        <taxon>Erysiphales</taxon>
        <taxon>Erysiphaceae</taxon>
        <taxon>Golovinomyces</taxon>
    </lineage>
</organism>
<dbReference type="STRING" id="62708.A0A420HLJ5"/>
<dbReference type="InterPro" id="IPR012337">
    <property type="entry name" value="RNaseH-like_sf"/>
</dbReference>
<proteinExistence type="predicted"/>
<dbReference type="Gene3D" id="3.30.420.10">
    <property type="entry name" value="Ribonuclease H-like superfamily/Ribonuclease H"/>
    <property type="match status" value="1"/>
</dbReference>